<dbReference type="OrthoDB" id="19690at2759"/>
<dbReference type="SUPFAM" id="SSF48452">
    <property type="entry name" value="TPR-like"/>
    <property type="match status" value="1"/>
</dbReference>
<dbReference type="Gene3D" id="1.25.40.10">
    <property type="entry name" value="Tetratricopeptide repeat domain"/>
    <property type="match status" value="2"/>
</dbReference>
<dbReference type="SUPFAM" id="SSF56281">
    <property type="entry name" value="Metallo-hydrolase/oxidoreductase"/>
    <property type="match status" value="1"/>
</dbReference>
<evidence type="ECO:0000313" key="2">
    <source>
        <dbReference type="EMBL" id="CAE7182513.1"/>
    </source>
</evidence>
<dbReference type="SUPFAM" id="SSF52833">
    <property type="entry name" value="Thioredoxin-like"/>
    <property type="match status" value="1"/>
</dbReference>
<sequence>MGLASLGSGSKGNGTVVALGSKVFLIDCGFNLKQTERRLARIGLSGGDLHGILISHEHSDHIAGVAALAHKYAIPVYASYGTLKHDLRGVAGIPFDGDQPFEIDDVTINPVCVPHDAREPTQFVLSDGVESIGVLSDLGCVTSHVVEQYKNCTHALIEANHDSMMLSRGSYPQRLKQRVGADYGHLNNDQAHQLLQHIAHPDLHVVIGHVSEQNNAPEILQRTLQPLHNSLAALHYATQAEGFGWLGQQPIKRQISFGEVPPSVQTKQTLETLMAQYGGKAVLALSDVAVDQTLAQHLRVQGLPSLRIVQQGKIVDQIDGPADEAQLRTLLDTLTQSSTDILQGQLDQVLASGDYDTAVAMLQQSMNEEPNNQGFRVELADVLILKGDLDDARTVLASIPDDTPERERPQHRLEFVEEAAGYASVAEIDEQLVADPDNLELKYQKCVGLTVTRDYESALNLAMDILRSDREFRDDIGRLTMVRIFPLLGKGSDIAAAYRRKMFNFMH</sequence>
<dbReference type="InterPro" id="IPR052533">
    <property type="entry name" value="WalJ/YycJ-like"/>
</dbReference>
<dbReference type="InterPro" id="IPR036249">
    <property type="entry name" value="Thioredoxin-like_sf"/>
</dbReference>
<dbReference type="InterPro" id="IPR013766">
    <property type="entry name" value="Thioredoxin_domain"/>
</dbReference>
<reference evidence="2" key="1">
    <citation type="submission" date="2021-02" db="EMBL/GenBank/DDBJ databases">
        <authorList>
            <person name="Dougan E. K."/>
            <person name="Rhodes N."/>
            <person name="Thang M."/>
            <person name="Chan C."/>
        </authorList>
    </citation>
    <scope>NUCLEOTIDE SEQUENCE</scope>
</reference>
<dbReference type="Pfam" id="PF14561">
    <property type="entry name" value="TPR_20"/>
    <property type="match status" value="1"/>
</dbReference>
<dbReference type="Pfam" id="PF14559">
    <property type="entry name" value="TPR_19"/>
    <property type="match status" value="1"/>
</dbReference>
<proteinExistence type="predicted"/>
<dbReference type="SMART" id="SM00849">
    <property type="entry name" value="Lactamase_B"/>
    <property type="match status" value="1"/>
</dbReference>
<evidence type="ECO:0000313" key="3">
    <source>
        <dbReference type="Proteomes" id="UP000649617"/>
    </source>
</evidence>
<keyword evidence="3" id="KW-1185">Reference proteome</keyword>
<dbReference type="PANTHER" id="PTHR47619:SF1">
    <property type="entry name" value="EXODEOXYRIBONUCLEASE WALJ"/>
    <property type="match status" value="1"/>
</dbReference>
<feature type="domain" description="Metallo-beta-lactamase" evidence="1">
    <location>
        <begin position="11"/>
        <end position="183"/>
    </location>
</feature>
<dbReference type="InterPro" id="IPR011990">
    <property type="entry name" value="TPR-like_helical_dom_sf"/>
</dbReference>
<accession>A0A812IYH0</accession>
<dbReference type="GO" id="GO:0006950">
    <property type="term" value="P:response to stress"/>
    <property type="evidence" value="ECO:0007669"/>
    <property type="project" value="UniProtKB-ARBA"/>
</dbReference>
<comment type="caution">
    <text evidence="2">The sequence shown here is derived from an EMBL/GenBank/DDBJ whole genome shotgun (WGS) entry which is preliminary data.</text>
</comment>
<dbReference type="Proteomes" id="UP000649617">
    <property type="component" value="Unassembled WGS sequence"/>
</dbReference>
<dbReference type="AlphaFoldDB" id="A0A812IYH0"/>
<dbReference type="PANTHER" id="PTHR47619">
    <property type="entry name" value="METALLO-HYDROLASE YYCJ-RELATED"/>
    <property type="match status" value="1"/>
</dbReference>
<dbReference type="InterPro" id="IPR001279">
    <property type="entry name" value="Metallo-B-lactamas"/>
</dbReference>
<evidence type="ECO:0000259" key="1">
    <source>
        <dbReference type="SMART" id="SM00849"/>
    </source>
</evidence>
<dbReference type="EMBL" id="CAJNIZ010001091">
    <property type="protein sequence ID" value="CAE7182513.1"/>
    <property type="molecule type" value="Genomic_DNA"/>
</dbReference>
<organism evidence="2 3">
    <name type="scientific">Symbiodinium pilosum</name>
    <name type="common">Dinoflagellate</name>
    <dbReference type="NCBI Taxonomy" id="2952"/>
    <lineage>
        <taxon>Eukaryota</taxon>
        <taxon>Sar</taxon>
        <taxon>Alveolata</taxon>
        <taxon>Dinophyceae</taxon>
        <taxon>Suessiales</taxon>
        <taxon>Symbiodiniaceae</taxon>
        <taxon>Symbiodinium</taxon>
    </lineage>
</organism>
<dbReference type="Pfam" id="PF00085">
    <property type="entry name" value="Thioredoxin"/>
    <property type="match status" value="1"/>
</dbReference>
<gene>
    <name evidence="2" type="primary">yycJ</name>
    <name evidence="2" type="ORF">SPIL2461_LOCUS1135</name>
</gene>
<protein>
    <submittedName>
        <fullName evidence="2">YycJ protein</fullName>
    </submittedName>
</protein>
<dbReference type="InterPro" id="IPR036866">
    <property type="entry name" value="RibonucZ/Hydroxyglut_hydro"/>
</dbReference>
<name>A0A812IYH0_SYMPI</name>
<dbReference type="Pfam" id="PF12706">
    <property type="entry name" value="Lactamase_B_2"/>
    <property type="match status" value="1"/>
</dbReference>
<dbReference type="Gene3D" id="3.40.30.10">
    <property type="entry name" value="Glutaredoxin"/>
    <property type="match status" value="1"/>
</dbReference>
<dbReference type="Gene3D" id="3.60.15.10">
    <property type="entry name" value="Ribonuclease Z/Hydroxyacylglutathione hydrolase-like"/>
    <property type="match status" value="1"/>
</dbReference>